<evidence type="ECO:0000259" key="6">
    <source>
        <dbReference type="Pfam" id="PF08646"/>
    </source>
</evidence>
<evidence type="ECO:0000256" key="3">
    <source>
        <dbReference type="ARBA" id="ARBA00022771"/>
    </source>
</evidence>
<comment type="similarity">
    <text evidence="1">Belongs to the replication factor A protein 1 family.</text>
</comment>
<keyword evidence="4" id="KW-0862">Zinc</keyword>
<dbReference type="InterPro" id="IPR047192">
    <property type="entry name" value="Euk_RPA1_DBD_C"/>
</dbReference>
<dbReference type="InterPro" id="IPR012340">
    <property type="entry name" value="NA-bd_OB-fold"/>
</dbReference>
<dbReference type="EMBL" id="JAAMPC010000006">
    <property type="protein sequence ID" value="KAG2307358.1"/>
    <property type="molecule type" value="Genomic_DNA"/>
</dbReference>
<comment type="caution">
    <text evidence="7">The sequence shown here is derived from an EMBL/GenBank/DDBJ whole genome shotgun (WGS) entry which is preliminary data.</text>
</comment>
<keyword evidence="3" id="KW-0863">Zinc-finger</keyword>
<keyword evidence="2" id="KW-0479">Metal-binding</keyword>
<dbReference type="CDD" id="cd04476">
    <property type="entry name" value="RPA1_DBD_C"/>
    <property type="match status" value="1"/>
</dbReference>
<dbReference type="PANTHER" id="PTHR47165">
    <property type="entry name" value="OS03G0429900 PROTEIN"/>
    <property type="match status" value="1"/>
</dbReference>
<dbReference type="AlphaFoldDB" id="A0A8X7SHS9"/>
<accession>A0A8X7SHS9</accession>
<organism evidence="7 8">
    <name type="scientific">Brassica carinata</name>
    <name type="common">Ethiopian mustard</name>
    <name type="synonym">Abyssinian cabbage</name>
    <dbReference type="NCBI Taxonomy" id="52824"/>
    <lineage>
        <taxon>Eukaryota</taxon>
        <taxon>Viridiplantae</taxon>
        <taxon>Streptophyta</taxon>
        <taxon>Embryophyta</taxon>
        <taxon>Tracheophyta</taxon>
        <taxon>Spermatophyta</taxon>
        <taxon>Magnoliopsida</taxon>
        <taxon>eudicotyledons</taxon>
        <taxon>Gunneridae</taxon>
        <taxon>Pentapetalae</taxon>
        <taxon>rosids</taxon>
        <taxon>malvids</taxon>
        <taxon>Brassicales</taxon>
        <taxon>Brassicaceae</taxon>
        <taxon>Brassiceae</taxon>
        <taxon>Brassica</taxon>
    </lineage>
</organism>
<sequence length="183" mass="21231">MILVHTPRKLISELIECRQVERCIVMCTIAALEPGMGWYHLTCKVCSRKVQYEPPLVTGDRDEDDLNKFKIYCAVCKCYDPELLPRYKLHLVVQDKTGSSKFVIFDHLALQMVHKPCIELTGPVTNEIQDQDLIPMALQELIGKTYLFKVEILRENFAYKYDTFKVNKISTNRDIISEFHKCG</sequence>
<evidence type="ECO:0000313" key="7">
    <source>
        <dbReference type="EMBL" id="KAG2307358.1"/>
    </source>
</evidence>
<dbReference type="Gene3D" id="2.40.50.140">
    <property type="entry name" value="Nucleic acid-binding proteins"/>
    <property type="match status" value="1"/>
</dbReference>
<name>A0A8X7SHS9_BRACI</name>
<evidence type="ECO:0000256" key="2">
    <source>
        <dbReference type="ARBA" id="ARBA00022723"/>
    </source>
</evidence>
<dbReference type="Proteomes" id="UP000886595">
    <property type="component" value="Unassembled WGS sequence"/>
</dbReference>
<dbReference type="OrthoDB" id="1103146at2759"/>
<evidence type="ECO:0000256" key="1">
    <source>
        <dbReference type="ARBA" id="ARBA00005690"/>
    </source>
</evidence>
<keyword evidence="5" id="KW-0238">DNA-binding</keyword>
<dbReference type="Pfam" id="PF08646">
    <property type="entry name" value="Rep_fac-A_C"/>
    <property type="match status" value="1"/>
</dbReference>
<proteinExistence type="inferred from homology"/>
<evidence type="ECO:0000313" key="8">
    <source>
        <dbReference type="Proteomes" id="UP000886595"/>
    </source>
</evidence>
<dbReference type="GO" id="GO:0008270">
    <property type="term" value="F:zinc ion binding"/>
    <property type="evidence" value="ECO:0007669"/>
    <property type="project" value="UniProtKB-KW"/>
</dbReference>
<evidence type="ECO:0000256" key="5">
    <source>
        <dbReference type="ARBA" id="ARBA00023125"/>
    </source>
</evidence>
<feature type="domain" description="Replication factor A C-terminal" evidence="6">
    <location>
        <begin position="25"/>
        <end position="158"/>
    </location>
</feature>
<protein>
    <recommendedName>
        <fullName evidence="6">Replication factor A C-terminal domain-containing protein</fullName>
    </recommendedName>
</protein>
<reference evidence="7 8" key="1">
    <citation type="submission" date="2020-02" db="EMBL/GenBank/DDBJ databases">
        <authorList>
            <person name="Ma Q."/>
            <person name="Huang Y."/>
            <person name="Song X."/>
            <person name="Pei D."/>
        </authorList>
    </citation>
    <scope>NUCLEOTIDE SEQUENCE [LARGE SCALE GENOMIC DNA]</scope>
    <source>
        <strain evidence="7">Sxm20200214</strain>
        <tissue evidence="7">Leaf</tissue>
    </source>
</reference>
<dbReference type="SUPFAM" id="SSF50249">
    <property type="entry name" value="Nucleic acid-binding proteins"/>
    <property type="match status" value="1"/>
</dbReference>
<dbReference type="PANTHER" id="PTHR47165:SF4">
    <property type="entry name" value="OS03G0429900 PROTEIN"/>
    <property type="match status" value="1"/>
</dbReference>
<gene>
    <name evidence="7" type="ORF">Bca52824_027106</name>
</gene>
<keyword evidence="8" id="KW-1185">Reference proteome</keyword>
<evidence type="ECO:0000256" key="4">
    <source>
        <dbReference type="ARBA" id="ARBA00022833"/>
    </source>
</evidence>
<dbReference type="InterPro" id="IPR013955">
    <property type="entry name" value="Rep_factor-A_C"/>
</dbReference>
<dbReference type="GO" id="GO:0003677">
    <property type="term" value="F:DNA binding"/>
    <property type="evidence" value="ECO:0007669"/>
    <property type="project" value="UniProtKB-KW"/>
</dbReference>